<dbReference type="Proteomes" id="UP000241436">
    <property type="component" value="Unassembled WGS sequence"/>
</dbReference>
<dbReference type="Gene3D" id="3.30.1230.10">
    <property type="entry name" value="YlxR-like"/>
    <property type="match status" value="1"/>
</dbReference>
<evidence type="ECO:0008006" key="5">
    <source>
        <dbReference type="Google" id="ProtNLM"/>
    </source>
</evidence>
<dbReference type="Pfam" id="PF04296">
    <property type="entry name" value="YlxR"/>
    <property type="match status" value="1"/>
</dbReference>
<feature type="domain" description="YlxR" evidence="2">
    <location>
        <begin position="7"/>
        <end position="79"/>
    </location>
</feature>
<dbReference type="PANTHER" id="PTHR34215:SF1">
    <property type="entry name" value="YLXR DOMAIN-CONTAINING PROTEIN"/>
    <property type="match status" value="1"/>
</dbReference>
<evidence type="ECO:0000313" key="4">
    <source>
        <dbReference type="Proteomes" id="UP000241436"/>
    </source>
</evidence>
<dbReference type="Pfam" id="PF01248">
    <property type="entry name" value="Ribosomal_L7Ae"/>
    <property type="match status" value="1"/>
</dbReference>
<keyword evidence="4" id="KW-1185">Reference proteome</keyword>
<reference evidence="3 4" key="1">
    <citation type="submission" date="2017-09" db="EMBL/GenBank/DDBJ databases">
        <title>Bloom of a denitrifying methanotroph, Candidatus Methylomirabilis limnetica, in a deep stratified lake.</title>
        <authorList>
            <person name="Graf J.S."/>
            <person name="Marchant H.K."/>
            <person name="Tienken D."/>
            <person name="Hach P.F."/>
            <person name="Brand A."/>
            <person name="Schubert C.J."/>
            <person name="Kuypers M.M."/>
            <person name="Milucka J."/>
        </authorList>
    </citation>
    <scope>NUCLEOTIDE SEQUENCE [LARGE SCALE GENOMIC DNA]</scope>
    <source>
        <strain evidence="3 4">Zug</strain>
    </source>
</reference>
<evidence type="ECO:0000259" key="2">
    <source>
        <dbReference type="Pfam" id="PF04296"/>
    </source>
</evidence>
<dbReference type="InterPro" id="IPR029064">
    <property type="entry name" value="Ribosomal_eL30-like_sf"/>
</dbReference>
<dbReference type="InterPro" id="IPR007393">
    <property type="entry name" value="YlxR_dom"/>
</dbReference>
<name>A0A2T4TX52_9BACT</name>
<gene>
    <name evidence="3" type="ORF">CLG94_07915</name>
</gene>
<dbReference type="PANTHER" id="PTHR34215">
    <property type="entry name" value="BLL0784 PROTEIN"/>
    <property type="match status" value="1"/>
</dbReference>
<sequence length="206" mass="21940">MVSQLLRSCVACRTSRPKRDLVRVHLVPGGRLGVDLGGGAGRGVYVCPLHICLEQAVKRDEFARCLKVTLEPMTVQALEGLIRERVLRKVAALLGLARRARKVASGTEAVESAVKRHTARLILSAVDASANSVSKLRTMAAEVGIAWRQAMGKEELGAALGGAPRACVAVTDPCFAGAVMSVLEKIPVEMETREAAWSGRRFGGQG</sequence>
<accession>A0A2T4TX52</accession>
<dbReference type="Gene3D" id="3.30.1330.30">
    <property type="match status" value="1"/>
</dbReference>
<dbReference type="RefSeq" id="WP_107562408.1">
    <property type="nucleotide sequence ID" value="NZ_NVQC01000022.1"/>
</dbReference>
<dbReference type="EMBL" id="NVQC01000022">
    <property type="protein sequence ID" value="PTL35680.1"/>
    <property type="molecule type" value="Genomic_DNA"/>
</dbReference>
<reference evidence="4" key="2">
    <citation type="journal article" date="2018" name="Environ. Microbiol.">
        <title>Bloom of a denitrifying methanotroph, 'Candidatus Methylomirabilis limnetica', in a deep stratified lake.</title>
        <authorList>
            <person name="Graf J.S."/>
            <person name="Mayr M.J."/>
            <person name="Marchant H.K."/>
            <person name="Tienken D."/>
            <person name="Hach P.F."/>
            <person name="Brand A."/>
            <person name="Schubert C.J."/>
            <person name="Kuypers M.M."/>
            <person name="Milucka J."/>
        </authorList>
    </citation>
    <scope>NUCLEOTIDE SEQUENCE [LARGE SCALE GENOMIC DNA]</scope>
    <source>
        <strain evidence="4">Zug</strain>
    </source>
</reference>
<dbReference type="OrthoDB" id="9813251at2"/>
<dbReference type="InterPro" id="IPR035931">
    <property type="entry name" value="YlxR-like_sf"/>
</dbReference>
<comment type="caution">
    <text evidence="3">The sequence shown here is derived from an EMBL/GenBank/DDBJ whole genome shotgun (WGS) entry which is preliminary data.</text>
</comment>
<feature type="domain" description="Ribosomal protein eL8/eL30/eS12/Gadd45" evidence="1">
    <location>
        <begin position="89"/>
        <end position="173"/>
    </location>
</feature>
<organism evidence="3 4">
    <name type="scientific">Candidatus Methylomirabilis limnetica</name>
    <dbReference type="NCBI Taxonomy" id="2033718"/>
    <lineage>
        <taxon>Bacteria</taxon>
        <taxon>Candidatus Methylomirabilota</taxon>
        <taxon>Candidatus Methylomirabilia</taxon>
        <taxon>Candidatus Methylomirabilales</taxon>
        <taxon>Candidatus Methylomirabilaceae</taxon>
        <taxon>Candidatus Methylomirabilis</taxon>
    </lineage>
</organism>
<dbReference type="SUPFAM" id="SSF64376">
    <property type="entry name" value="YlxR-like"/>
    <property type="match status" value="1"/>
</dbReference>
<dbReference type="InterPro" id="IPR037465">
    <property type="entry name" value="YlxR"/>
</dbReference>
<proteinExistence type="predicted"/>
<evidence type="ECO:0000259" key="1">
    <source>
        <dbReference type="Pfam" id="PF01248"/>
    </source>
</evidence>
<dbReference type="InterPro" id="IPR004038">
    <property type="entry name" value="Ribosomal_eL8/eL30/eS12/Gad45"/>
</dbReference>
<protein>
    <recommendedName>
        <fullName evidence="5">YlxR domain-containing protein</fullName>
    </recommendedName>
</protein>
<dbReference type="AlphaFoldDB" id="A0A2T4TX52"/>
<dbReference type="SUPFAM" id="SSF55315">
    <property type="entry name" value="L30e-like"/>
    <property type="match status" value="1"/>
</dbReference>
<evidence type="ECO:0000313" key="3">
    <source>
        <dbReference type="EMBL" id="PTL35680.1"/>
    </source>
</evidence>